<dbReference type="GO" id="GO:0016763">
    <property type="term" value="F:pentosyltransferase activity"/>
    <property type="evidence" value="ECO:0007669"/>
    <property type="project" value="UniProtKB-ARBA"/>
</dbReference>
<comment type="caution">
    <text evidence="7">The sequence shown here is derived from an EMBL/GenBank/DDBJ whole genome shotgun (WGS) entry which is preliminary data.</text>
</comment>
<sequence>MTDQKLLQVFWRSFSRKEQKIFGCGALIATCLIIALTFSTLFMKPYLHPISTYHESVAQVMSVAVSIGKSFHQSAAVNRSIIRSWSNSRSDVYEISGDVRLVHGRRSSTIFVDSPIVINNNASGWTLKPYARKFDKVAMSKVSSLTLRHAIPMPNDCDKTARSSTPAIVFSTGGYVGNHFHAFTDILLPLYSTSVRFSRDVILLMLDGSPSWAHKYKNILDRLSQHNIIFVHEPENRDRVFCFSRLIVGLKANEEELMTDERSMPEFTKLVRSAYSLERGAVNHSKMIVPKMLVVCRRRGRRLVNRAEVARVAQGLGFEVALREMGEEVAEAARLVNGFDVMVAVHGAGLTNMVFLPQGAVVVQVVPYGLHWIAQRCFEAPARSMKLRYLAYEAGINESSLGNVTNPDTVSRQGWGAFKALYLDGQDLRVDLGRFRGTLMKARELLLADKK</sequence>
<dbReference type="AlphaFoldDB" id="A0A9N7RNT8"/>
<keyword evidence="8" id="KW-1185">Reference proteome</keyword>
<dbReference type="InterPro" id="IPR007657">
    <property type="entry name" value="Glycosyltransferase_61"/>
</dbReference>
<evidence type="ECO:0000256" key="4">
    <source>
        <dbReference type="ARBA" id="ARBA00023180"/>
    </source>
</evidence>
<dbReference type="PANTHER" id="PTHR20961:SF5">
    <property type="entry name" value="GLYCOSYLTRANSFERASE-RELATED"/>
    <property type="match status" value="1"/>
</dbReference>
<evidence type="ECO:0000256" key="2">
    <source>
        <dbReference type="ARBA" id="ARBA00022676"/>
    </source>
</evidence>
<dbReference type="Proteomes" id="UP001153555">
    <property type="component" value="Unassembled WGS sequence"/>
</dbReference>
<organism evidence="7 8">
    <name type="scientific">Striga hermonthica</name>
    <name type="common">Purple witchweed</name>
    <name type="synonym">Buchnera hermonthica</name>
    <dbReference type="NCBI Taxonomy" id="68872"/>
    <lineage>
        <taxon>Eukaryota</taxon>
        <taxon>Viridiplantae</taxon>
        <taxon>Streptophyta</taxon>
        <taxon>Embryophyta</taxon>
        <taxon>Tracheophyta</taxon>
        <taxon>Spermatophyta</taxon>
        <taxon>Magnoliopsida</taxon>
        <taxon>eudicotyledons</taxon>
        <taxon>Gunneridae</taxon>
        <taxon>Pentapetalae</taxon>
        <taxon>asterids</taxon>
        <taxon>lamiids</taxon>
        <taxon>Lamiales</taxon>
        <taxon>Orobanchaceae</taxon>
        <taxon>Buchnereae</taxon>
        <taxon>Striga</taxon>
    </lineage>
</organism>
<keyword evidence="5" id="KW-1133">Transmembrane helix</keyword>
<name>A0A9N7RNT8_STRHE</name>
<dbReference type="GO" id="GO:0000139">
    <property type="term" value="C:Golgi membrane"/>
    <property type="evidence" value="ECO:0007669"/>
    <property type="project" value="UniProtKB-SubCell"/>
</dbReference>
<keyword evidence="5" id="KW-0812">Transmembrane</keyword>
<keyword evidence="5" id="KW-0472">Membrane</keyword>
<protein>
    <submittedName>
        <fullName evidence="7">Glycosyltransferase family 61 protein</fullName>
    </submittedName>
</protein>
<evidence type="ECO:0000313" key="8">
    <source>
        <dbReference type="Proteomes" id="UP001153555"/>
    </source>
</evidence>
<dbReference type="InterPro" id="IPR049625">
    <property type="entry name" value="Glyco_transf_61_cat"/>
</dbReference>
<evidence type="ECO:0000259" key="6">
    <source>
        <dbReference type="Pfam" id="PF04577"/>
    </source>
</evidence>
<accession>A0A9N7RNT8</accession>
<dbReference type="PANTHER" id="PTHR20961">
    <property type="entry name" value="GLYCOSYLTRANSFERASE"/>
    <property type="match status" value="1"/>
</dbReference>
<gene>
    <name evidence="7" type="ORF">SHERM_05238</name>
</gene>
<evidence type="ECO:0000256" key="3">
    <source>
        <dbReference type="ARBA" id="ARBA00022679"/>
    </source>
</evidence>
<evidence type="ECO:0000313" key="7">
    <source>
        <dbReference type="EMBL" id="CAA0838660.1"/>
    </source>
</evidence>
<dbReference type="EMBL" id="CACSLK010031421">
    <property type="protein sequence ID" value="CAA0838660.1"/>
    <property type="molecule type" value="Genomic_DNA"/>
</dbReference>
<dbReference type="Pfam" id="PF04577">
    <property type="entry name" value="Glyco_transf_61"/>
    <property type="match status" value="1"/>
</dbReference>
<keyword evidence="2" id="KW-0328">Glycosyltransferase</keyword>
<proteinExistence type="predicted"/>
<dbReference type="OrthoDB" id="529273at2759"/>
<reference evidence="7" key="1">
    <citation type="submission" date="2019-12" db="EMBL/GenBank/DDBJ databases">
        <authorList>
            <person name="Scholes J."/>
        </authorList>
    </citation>
    <scope>NUCLEOTIDE SEQUENCE</scope>
</reference>
<feature type="transmembrane region" description="Helical" evidence="5">
    <location>
        <begin position="21"/>
        <end position="43"/>
    </location>
</feature>
<feature type="domain" description="Glycosyltransferase 61 catalytic" evidence="6">
    <location>
        <begin position="180"/>
        <end position="363"/>
    </location>
</feature>
<comment type="subcellular location">
    <subcellularLocation>
        <location evidence="1">Golgi apparatus membrane</location>
        <topology evidence="1">Single-pass type II membrane protein</topology>
    </subcellularLocation>
</comment>
<evidence type="ECO:0000256" key="1">
    <source>
        <dbReference type="ARBA" id="ARBA00004323"/>
    </source>
</evidence>
<keyword evidence="3" id="KW-0808">Transferase</keyword>
<keyword evidence="4" id="KW-0325">Glycoprotein</keyword>
<evidence type="ECO:0000256" key="5">
    <source>
        <dbReference type="SAM" id="Phobius"/>
    </source>
</evidence>